<dbReference type="SUPFAM" id="SSF52540">
    <property type="entry name" value="P-loop containing nucleoside triphosphate hydrolases"/>
    <property type="match status" value="1"/>
</dbReference>
<dbReference type="InterPro" id="IPR000629">
    <property type="entry name" value="RNA-helicase_DEAD-box_CS"/>
</dbReference>
<keyword evidence="19" id="KW-1185">Reference proteome</keyword>
<organism evidence="18 19">
    <name type="scientific">Prorocentrum cordatum</name>
    <dbReference type="NCBI Taxonomy" id="2364126"/>
    <lineage>
        <taxon>Eukaryota</taxon>
        <taxon>Sar</taxon>
        <taxon>Alveolata</taxon>
        <taxon>Dinophyceae</taxon>
        <taxon>Prorocentrales</taxon>
        <taxon>Prorocentraceae</taxon>
        <taxon>Prorocentrum</taxon>
    </lineage>
</organism>
<evidence type="ECO:0000256" key="7">
    <source>
        <dbReference type="ARBA" id="ARBA00022801"/>
    </source>
</evidence>
<evidence type="ECO:0000256" key="1">
    <source>
        <dbReference type="ARBA" id="ARBA00004604"/>
    </source>
</evidence>
<dbReference type="InterPro" id="IPR044742">
    <property type="entry name" value="DEAD/DEAH_RhlB"/>
</dbReference>
<accession>A0ABN9U2G8</accession>
<evidence type="ECO:0000256" key="6">
    <source>
        <dbReference type="ARBA" id="ARBA00022741"/>
    </source>
</evidence>
<keyword evidence="7 13" id="KW-0378">Hydrolase</keyword>
<dbReference type="Pfam" id="PF00271">
    <property type="entry name" value="Helicase_C"/>
    <property type="match status" value="1"/>
</dbReference>
<keyword evidence="5" id="KW-0698">rRNA processing</keyword>
<dbReference type="EC" id="3.6.4.13" evidence="3"/>
<sequence length="483" mass="51301">GGYGLWQEYSVGNVPEYQAESLWQQEADGEGMAEVHVFGPAGEQVPAALTTFAQASVLFPEQLVQGLQAAGFVAPTPIQAHTWAIAAAGRDLIGIAKTGSGKTLAFLLPAFVKILQAWPRTPYLCALAPTRELACQIESEAHKFGTLSGIRTACCYGGAPRGQQLGALRRGAQIVVACPGRLNDFIQSRAVDLSRVGYLVLDEADRMLDMGFEPQIRQIIAAIPSPRQTLLFTATWPKEVRSLASEFLTKPFHVQTGTVDALTVNKDIEQHVIFVQSEQEKTPQVVQILQGIPRGSRCLVFCETKRTTEMLNSELVQRCGVSSVRIHGDMAQYERTAALDSFKNGRNCVMVATDVAARGIDVKGVTVVINYDASGSAKDYVHRIGRTGRAGNKGVAYSLLLPSEDKKAQDIIQVLQRSELPVPPELQALVRHSRPGGKGKGRGKGRGKGGSKGRPKGGGGGFHGGGGCQGGGGGGGFSGGGGR</sequence>
<comment type="caution">
    <text evidence="18">The sequence shown here is derived from an EMBL/GenBank/DDBJ whole genome shotgun (WGS) entry which is preliminary data.</text>
</comment>
<feature type="compositionally biased region" description="Basic residues" evidence="14">
    <location>
        <begin position="431"/>
        <end position="455"/>
    </location>
</feature>
<keyword evidence="6 13" id="KW-0547">Nucleotide-binding</keyword>
<dbReference type="SMART" id="SM00487">
    <property type="entry name" value="DEXDc"/>
    <property type="match status" value="1"/>
</dbReference>
<keyword evidence="9 13" id="KW-0067">ATP-binding</keyword>
<evidence type="ECO:0000259" key="16">
    <source>
        <dbReference type="PROSITE" id="PS51194"/>
    </source>
</evidence>
<gene>
    <name evidence="18" type="ORF">PCOR1329_LOCUS44486</name>
</gene>
<evidence type="ECO:0000256" key="8">
    <source>
        <dbReference type="ARBA" id="ARBA00022806"/>
    </source>
</evidence>
<evidence type="ECO:0000259" key="17">
    <source>
        <dbReference type="PROSITE" id="PS51195"/>
    </source>
</evidence>
<keyword evidence="4" id="KW-0690">Ribosome biogenesis</keyword>
<feature type="non-terminal residue" evidence="18">
    <location>
        <position position="1"/>
    </location>
</feature>
<comment type="similarity">
    <text evidence="2">Belongs to the DEAD box helicase family. DDX5/DBP2 subfamily.</text>
</comment>
<dbReference type="EMBL" id="CAUYUJ010015346">
    <property type="protein sequence ID" value="CAK0852825.1"/>
    <property type="molecule type" value="Genomic_DNA"/>
</dbReference>
<evidence type="ECO:0000256" key="9">
    <source>
        <dbReference type="ARBA" id="ARBA00022840"/>
    </source>
</evidence>
<dbReference type="PANTHER" id="PTHR47958">
    <property type="entry name" value="ATP-DEPENDENT RNA HELICASE DBP3"/>
    <property type="match status" value="1"/>
</dbReference>
<evidence type="ECO:0000256" key="5">
    <source>
        <dbReference type="ARBA" id="ARBA00022552"/>
    </source>
</evidence>
<feature type="short sequence motif" description="Q motif" evidence="12">
    <location>
        <begin position="52"/>
        <end position="80"/>
    </location>
</feature>
<dbReference type="CDD" id="cd00268">
    <property type="entry name" value="DEADc"/>
    <property type="match status" value="1"/>
</dbReference>
<comment type="subcellular location">
    <subcellularLocation>
        <location evidence="1">Nucleus</location>
        <location evidence="1">Nucleolus</location>
    </subcellularLocation>
</comment>
<comment type="function">
    <text evidence="11">ATP-dependent RNA helicase required for 60S ribosomal subunit synthesis. Involved in efficient pre-rRNA processing, predominantly at site A3, which is necessary for the normal formation of 25S and 5.8S rRNAs.</text>
</comment>
<feature type="domain" description="Helicase ATP-binding" evidence="15">
    <location>
        <begin position="83"/>
        <end position="254"/>
    </location>
</feature>
<dbReference type="PROSITE" id="PS51192">
    <property type="entry name" value="HELICASE_ATP_BIND_1"/>
    <property type="match status" value="1"/>
</dbReference>
<evidence type="ECO:0000313" key="19">
    <source>
        <dbReference type="Proteomes" id="UP001189429"/>
    </source>
</evidence>
<evidence type="ECO:0000256" key="13">
    <source>
        <dbReference type="RuleBase" id="RU000492"/>
    </source>
</evidence>
<dbReference type="CDD" id="cd18787">
    <property type="entry name" value="SF2_C_DEAD"/>
    <property type="match status" value="1"/>
</dbReference>
<evidence type="ECO:0000256" key="14">
    <source>
        <dbReference type="SAM" id="MobiDB-lite"/>
    </source>
</evidence>
<evidence type="ECO:0000256" key="2">
    <source>
        <dbReference type="ARBA" id="ARBA00009334"/>
    </source>
</evidence>
<protein>
    <recommendedName>
        <fullName evidence="3">RNA helicase</fullName>
        <ecNumber evidence="3">3.6.4.13</ecNumber>
    </recommendedName>
</protein>
<dbReference type="PROSITE" id="PS51195">
    <property type="entry name" value="Q_MOTIF"/>
    <property type="match status" value="1"/>
</dbReference>
<evidence type="ECO:0000256" key="11">
    <source>
        <dbReference type="ARBA" id="ARBA00037449"/>
    </source>
</evidence>
<feature type="domain" description="Helicase C-terminal" evidence="16">
    <location>
        <begin position="267"/>
        <end position="430"/>
    </location>
</feature>
<evidence type="ECO:0000256" key="4">
    <source>
        <dbReference type="ARBA" id="ARBA00022517"/>
    </source>
</evidence>
<keyword evidence="8 13" id="KW-0347">Helicase</keyword>
<dbReference type="PROSITE" id="PS00039">
    <property type="entry name" value="DEAD_ATP_HELICASE"/>
    <property type="match status" value="1"/>
</dbReference>
<dbReference type="InterPro" id="IPR014014">
    <property type="entry name" value="RNA_helicase_DEAD_Q_motif"/>
</dbReference>
<feature type="region of interest" description="Disordered" evidence="14">
    <location>
        <begin position="423"/>
        <end position="483"/>
    </location>
</feature>
<dbReference type="Gene3D" id="3.40.50.300">
    <property type="entry name" value="P-loop containing nucleotide triphosphate hydrolases"/>
    <property type="match status" value="2"/>
</dbReference>
<dbReference type="Pfam" id="PF00270">
    <property type="entry name" value="DEAD"/>
    <property type="match status" value="1"/>
</dbReference>
<dbReference type="Proteomes" id="UP001189429">
    <property type="component" value="Unassembled WGS sequence"/>
</dbReference>
<dbReference type="InterPro" id="IPR001650">
    <property type="entry name" value="Helicase_C-like"/>
</dbReference>
<evidence type="ECO:0000259" key="15">
    <source>
        <dbReference type="PROSITE" id="PS51192"/>
    </source>
</evidence>
<feature type="domain" description="DEAD-box RNA helicase Q" evidence="17">
    <location>
        <begin position="52"/>
        <end position="80"/>
    </location>
</feature>
<evidence type="ECO:0000256" key="10">
    <source>
        <dbReference type="ARBA" id="ARBA00023242"/>
    </source>
</evidence>
<dbReference type="InterPro" id="IPR027417">
    <property type="entry name" value="P-loop_NTPase"/>
</dbReference>
<dbReference type="SMART" id="SM00490">
    <property type="entry name" value="HELICc"/>
    <property type="match status" value="1"/>
</dbReference>
<evidence type="ECO:0000256" key="3">
    <source>
        <dbReference type="ARBA" id="ARBA00012552"/>
    </source>
</evidence>
<feature type="compositionally biased region" description="Gly residues" evidence="14">
    <location>
        <begin position="456"/>
        <end position="483"/>
    </location>
</feature>
<dbReference type="InterPro" id="IPR011545">
    <property type="entry name" value="DEAD/DEAH_box_helicase_dom"/>
</dbReference>
<proteinExistence type="inferred from homology"/>
<evidence type="ECO:0000313" key="18">
    <source>
        <dbReference type="EMBL" id="CAK0852825.1"/>
    </source>
</evidence>
<dbReference type="PROSITE" id="PS51194">
    <property type="entry name" value="HELICASE_CTER"/>
    <property type="match status" value="1"/>
</dbReference>
<keyword evidence="10" id="KW-0539">Nucleus</keyword>
<dbReference type="InterPro" id="IPR014001">
    <property type="entry name" value="Helicase_ATP-bd"/>
</dbReference>
<name>A0ABN9U2G8_9DINO</name>
<reference evidence="18" key="1">
    <citation type="submission" date="2023-10" db="EMBL/GenBank/DDBJ databases">
        <authorList>
            <person name="Chen Y."/>
            <person name="Shah S."/>
            <person name="Dougan E. K."/>
            <person name="Thang M."/>
            <person name="Chan C."/>
        </authorList>
    </citation>
    <scope>NUCLEOTIDE SEQUENCE [LARGE SCALE GENOMIC DNA]</scope>
</reference>
<evidence type="ECO:0000256" key="12">
    <source>
        <dbReference type="PROSITE-ProRule" id="PRU00552"/>
    </source>
</evidence>